<dbReference type="PANTHER" id="PTHR45947:SF14">
    <property type="entry name" value="SLL1723 PROTEIN"/>
    <property type="match status" value="1"/>
</dbReference>
<dbReference type="InterPro" id="IPR050194">
    <property type="entry name" value="Glycosyltransferase_grp1"/>
</dbReference>
<dbReference type="Pfam" id="PF13439">
    <property type="entry name" value="Glyco_transf_4"/>
    <property type="match status" value="1"/>
</dbReference>
<comment type="caution">
    <text evidence="3">The sequence shown here is derived from an EMBL/GenBank/DDBJ whole genome shotgun (WGS) entry which is preliminary data.</text>
</comment>
<evidence type="ECO:0000313" key="3">
    <source>
        <dbReference type="EMBL" id="MBD2200203.1"/>
    </source>
</evidence>
<evidence type="ECO:0000259" key="2">
    <source>
        <dbReference type="Pfam" id="PF13439"/>
    </source>
</evidence>
<evidence type="ECO:0000313" key="4">
    <source>
        <dbReference type="Proteomes" id="UP000658514"/>
    </source>
</evidence>
<dbReference type="PANTHER" id="PTHR45947">
    <property type="entry name" value="SULFOQUINOVOSYL TRANSFERASE SQD2"/>
    <property type="match status" value="1"/>
</dbReference>
<organism evidence="3 4">
    <name type="scientific">Calothrix parietina FACHB-288</name>
    <dbReference type="NCBI Taxonomy" id="2692896"/>
    <lineage>
        <taxon>Bacteria</taxon>
        <taxon>Bacillati</taxon>
        <taxon>Cyanobacteriota</taxon>
        <taxon>Cyanophyceae</taxon>
        <taxon>Nostocales</taxon>
        <taxon>Calotrichaceae</taxon>
        <taxon>Calothrix</taxon>
    </lineage>
</organism>
<reference evidence="3 4" key="1">
    <citation type="journal article" date="2020" name="ISME J.">
        <title>Comparative genomics reveals insights into cyanobacterial evolution and habitat adaptation.</title>
        <authorList>
            <person name="Chen M.Y."/>
            <person name="Teng W.K."/>
            <person name="Zhao L."/>
            <person name="Hu C.X."/>
            <person name="Zhou Y.K."/>
            <person name="Han B.P."/>
            <person name="Song L.R."/>
            <person name="Shu W.S."/>
        </authorList>
    </citation>
    <scope>NUCLEOTIDE SEQUENCE [LARGE SCALE GENOMIC DNA]</scope>
    <source>
        <strain evidence="3 4">FACHB-288</strain>
    </source>
</reference>
<gene>
    <name evidence="3" type="ORF">H6G24_32850</name>
</gene>
<dbReference type="RefSeq" id="WP_190550777.1">
    <property type="nucleotide sequence ID" value="NZ_CAWPNO010000118.1"/>
</dbReference>
<accession>A0ABR8AJQ5</accession>
<sequence>MKIAFIVNNFPVLSQTFILNQITGLIENGHEVDIYAAPSNELKIHSDIKKFHLIQHTYYFSIPSKNHVVTLLRSLRLTLVNSWKYPILINWLFNGINYTKQLSLPAWLIPYIVLPFLSTKQYDIIYCHFGPNGLKGALLKKLGLTKGKVVTTFHGYDITKYVEKSRQNPYKHLFEVGDIFLPISEHWKNKLIDLGCDEKKIIVHHMGVDCQKFSFTPRYPSNDGKVRIVSVARLVEKKGIEYGIRAIAKLAKANQSIEYNVIGDGPLRSDLDDLIKQLGVENTVKLLGWKEQDEVVEVLNKSHVLLAPSITSQDGDQEGIPVVLMEAMAMGIPVVSTQHSGIPELVQDGVTGFLAPERDIDTLAEQLSYLIEHPELWLEMGKAGRKHIEEYYNIHQLNQQLVNIYQQLLSE</sequence>
<dbReference type="Pfam" id="PF00534">
    <property type="entry name" value="Glycos_transf_1"/>
    <property type="match status" value="1"/>
</dbReference>
<dbReference type="InterPro" id="IPR001296">
    <property type="entry name" value="Glyco_trans_1"/>
</dbReference>
<dbReference type="EMBL" id="JACJQH010000080">
    <property type="protein sequence ID" value="MBD2200203.1"/>
    <property type="molecule type" value="Genomic_DNA"/>
</dbReference>
<dbReference type="InterPro" id="IPR028098">
    <property type="entry name" value="Glyco_trans_4-like_N"/>
</dbReference>
<protein>
    <submittedName>
        <fullName evidence="3">Glycosyltransferase</fullName>
    </submittedName>
</protein>
<evidence type="ECO:0000259" key="1">
    <source>
        <dbReference type="Pfam" id="PF00534"/>
    </source>
</evidence>
<name>A0ABR8AJQ5_9CYAN</name>
<feature type="domain" description="Glycosyl transferase family 1" evidence="1">
    <location>
        <begin position="219"/>
        <end position="387"/>
    </location>
</feature>
<dbReference type="Gene3D" id="3.40.50.2000">
    <property type="entry name" value="Glycogen Phosphorylase B"/>
    <property type="match status" value="2"/>
</dbReference>
<dbReference type="Proteomes" id="UP000658514">
    <property type="component" value="Unassembled WGS sequence"/>
</dbReference>
<feature type="domain" description="Glycosyltransferase subfamily 4-like N-terminal" evidence="2">
    <location>
        <begin position="116"/>
        <end position="211"/>
    </location>
</feature>
<keyword evidence="4" id="KW-1185">Reference proteome</keyword>
<proteinExistence type="predicted"/>
<dbReference type="SUPFAM" id="SSF53756">
    <property type="entry name" value="UDP-Glycosyltransferase/glycogen phosphorylase"/>
    <property type="match status" value="1"/>
</dbReference>